<protein>
    <submittedName>
        <fullName evidence="4">IS110 family transposase</fullName>
    </submittedName>
</protein>
<reference evidence="4" key="1">
    <citation type="submission" date="2022-06" db="EMBL/GenBank/DDBJ databases">
        <title>Aquibacillus sp. a new bacterium isolated from soil saline samples.</title>
        <authorList>
            <person name="Galisteo C."/>
            <person name="De La Haba R."/>
            <person name="Sanchez-Porro C."/>
            <person name="Ventosa A."/>
        </authorList>
    </citation>
    <scope>NUCLEOTIDE SEQUENCE</scope>
    <source>
        <strain evidence="4">3ASR75-54</strain>
    </source>
</reference>
<dbReference type="AlphaFoldDB" id="A0A9X3WF39"/>
<dbReference type="RefSeq" id="WP_272446597.1">
    <property type="nucleotide sequence ID" value="NZ_JAMQKC010000010.1"/>
</dbReference>
<dbReference type="InterPro" id="IPR047650">
    <property type="entry name" value="Transpos_IS110"/>
</dbReference>
<keyword evidence="1" id="KW-0175">Coiled coil</keyword>
<dbReference type="InterPro" id="IPR002525">
    <property type="entry name" value="Transp_IS110-like_N"/>
</dbReference>
<dbReference type="NCBIfam" id="NF033542">
    <property type="entry name" value="transpos_IS110"/>
    <property type="match status" value="1"/>
</dbReference>
<evidence type="ECO:0000313" key="5">
    <source>
        <dbReference type="Proteomes" id="UP001145069"/>
    </source>
</evidence>
<dbReference type="Pfam" id="PF01548">
    <property type="entry name" value="DEDD_Tnp_IS110"/>
    <property type="match status" value="1"/>
</dbReference>
<dbReference type="InterPro" id="IPR003346">
    <property type="entry name" value="Transposase_20"/>
</dbReference>
<evidence type="ECO:0000259" key="3">
    <source>
        <dbReference type="Pfam" id="PF02371"/>
    </source>
</evidence>
<organism evidence="4 5">
    <name type="scientific">Aquibacillus salsiterrae</name>
    <dbReference type="NCBI Taxonomy" id="2950439"/>
    <lineage>
        <taxon>Bacteria</taxon>
        <taxon>Bacillati</taxon>
        <taxon>Bacillota</taxon>
        <taxon>Bacilli</taxon>
        <taxon>Bacillales</taxon>
        <taxon>Bacillaceae</taxon>
        <taxon>Aquibacillus</taxon>
    </lineage>
</organism>
<dbReference type="EMBL" id="JAMQKC010000010">
    <property type="protein sequence ID" value="MDC3417528.1"/>
    <property type="molecule type" value="Genomic_DNA"/>
</dbReference>
<keyword evidence="5" id="KW-1185">Reference proteome</keyword>
<evidence type="ECO:0000313" key="4">
    <source>
        <dbReference type="EMBL" id="MDC3417528.1"/>
    </source>
</evidence>
<dbReference type="PANTHER" id="PTHR33055:SF13">
    <property type="entry name" value="TRANSPOSASE"/>
    <property type="match status" value="1"/>
</dbReference>
<dbReference type="Proteomes" id="UP001145069">
    <property type="component" value="Unassembled WGS sequence"/>
</dbReference>
<sequence length="427" mass="48765">MNYTQNKKISQITPSTLIIGIDIAKDKHVARAQDDRGLDLGKRLVFENRIDGFESLLKWAKQHQEKNEKNHVIFGVEPTGHYWLSLAYYLTAKGYDFVVVNPMHVKKSKELDDNSPTKNDTKDAKVIAQLIKDGRYSVPNLLDGIYAELRECVKVRDQLIEQLMITEGRIQNVIQRYFPEFFDVFGDWEGKAALSTLKLFPFPNQIKEMTPEMVLEKWKPFVKRGVGIKRATKLVECAKKSVGIEIGLKFANRELAYLIEQYELYKKQLAELDMELESLVETLPGAKQMMKIPGLGAVTVALFFAKVGDISKYSHPQQLVNLAGLSLREHSSGKFKGQTKITKRGRRRLRRALLLAIRPLVAHNSTFKALHHYYTKRPDRPLKKQQSLIALCCKLLRVLFVIGQKQCEFDGAKLLRGIPQNNTLQAA</sequence>
<dbReference type="PANTHER" id="PTHR33055">
    <property type="entry name" value="TRANSPOSASE FOR INSERTION SEQUENCE ELEMENT IS1111A"/>
    <property type="match status" value="1"/>
</dbReference>
<dbReference type="GO" id="GO:0006313">
    <property type="term" value="P:DNA transposition"/>
    <property type="evidence" value="ECO:0007669"/>
    <property type="project" value="InterPro"/>
</dbReference>
<proteinExistence type="predicted"/>
<dbReference type="GO" id="GO:0004803">
    <property type="term" value="F:transposase activity"/>
    <property type="evidence" value="ECO:0007669"/>
    <property type="project" value="InterPro"/>
</dbReference>
<accession>A0A9X3WF39</accession>
<feature type="domain" description="Transposase IS110-like N-terminal" evidence="2">
    <location>
        <begin position="19"/>
        <end position="179"/>
    </location>
</feature>
<evidence type="ECO:0000256" key="1">
    <source>
        <dbReference type="SAM" id="Coils"/>
    </source>
</evidence>
<feature type="domain" description="Transposase IS116/IS110/IS902 C-terminal" evidence="3">
    <location>
        <begin position="287"/>
        <end position="371"/>
    </location>
</feature>
<comment type="caution">
    <text evidence="4">The sequence shown here is derived from an EMBL/GenBank/DDBJ whole genome shotgun (WGS) entry which is preliminary data.</text>
</comment>
<evidence type="ECO:0000259" key="2">
    <source>
        <dbReference type="Pfam" id="PF01548"/>
    </source>
</evidence>
<feature type="coiled-coil region" evidence="1">
    <location>
        <begin position="248"/>
        <end position="282"/>
    </location>
</feature>
<dbReference type="GO" id="GO:0003677">
    <property type="term" value="F:DNA binding"/>
    <property type="evidence" value="ECO:0007669"/>
    <property type="project" value="InterPro"/>
</dbReference>
<name>A0A9X3WF39_9BACI</name>
<gene>
    <name evidence="4" type="ORF">NC799_11530</name>
</gene>
<dbReference type="Pfam" id="PF02371">
    <property type="entry name" value="Transposase_20"/>
    <property type="match status" value="1"/>
</dbReference>